<accession>A0A392QQZ2</accession>
<sequence length="25" mass="2787">PDMKSIEMSLHSCVKMHSGCQRPKG</sequence>
<protein>
    <submittedName>
        <fullName evidence="1">Uncharacterized protein</fullName>
    </submittedName>
</protein>
<comment type="caution">
    <text evidence="1">The sequence shown here is derived from an EMBL/GenBank/DDBJ whole genome shotgun (WGS) entry which is preliminary data.</text>
</comment>
<dbReference type="AlphaFoldDB" id="A0A392QQZ2"/>
<dbReference type="EMBL" id="LXQA010152388">
    <property type="protein sequence ID" value="MCI26292.1"/>
    <property type="molecule type" value="Genomic_DNA"/>
</dbReference>
<proteinExistence type="predicted"/>
<feature type="non-terminal residue" evidence="1">
    <location>
        <position position="1"/>
    </location>
</feature>
<keyword evidence="2" id="KW-1185">Reference proteome</keyword>
<reference evidence="1 2" key="1">
    <citation type="journal article" date="2018" name="Front. Plant Sci.">
        <title>Red Clover (Trifolium pratense) and Zigzag Clover (T. medium) - A Picture of Genomic Similarities and Differences.</title>
        <authorList>
            <person name="Dluhosova J."/>
            <person name="Istvanek J."/>
            <person name="Nedelnik J."/>
            <person name="Repkova J."/>
        </authorList>
    </citation>
    <scope>NUCLEOTIDE SEQUENCE [LARGE SCALE GENOMIC DNA]</scope>
    <source>
        <strain evidence="2">cv. 10/8</strain>
        <tissue evidence="1">Leaf</tissue>
    </source>
</reference>
<evidence type="ECO:0000313" key="1">
    <source>
        <dbReference type="EMBL" id="MCI26292.1"/>
    </source>
</evidence>
<organism evidence="1 2">
    <name type="scientific">Trifolium medium</name>
    <dbReference type="NCBI Taxonomy" id="97028"/>
    <lineage>
        <taxon>Eukaryota</taxon>
        <taxon>Viridiplantae</taxon>
        <taxon>Streptophyta</taxon>
        <taxon>Embryophyta</taxon>
        <taxon>Tracheophyta</taxon>
        <taxon>Spermatophyta</taxon>
        <taxon>Magnoliopsida</taxon>
        <taxon>eudicotyledons</taxon>
        <taxon>Gunneridae</taxon>
        <taxon>Pentapetalae</taxon>
        <taxon>rosids</taxon>
        <taxon>fabids</taxon>
        <taxon>Fabales</taxon>
        <taxon>Fabaceae</taxon>
        <taxon>Papilionoideae</taxon>
        <taxon>50 kb inversion clade</taxon>
        <taxon>NPAAA clade</taxon>
        <taxon>Hologalegina</taxon>
        <taxon>IRL clade</taxon>
        <taxon>Trifolieae</taxon>
        <taxon>Trifolium</taxon>
    </lineage>
</organism>
<name>A0A392QQZ2_9FABA</name>
<dbReference type="Proteomes" id="UP000265520">
    <property type="component" value="Unassembled WGS sequence"/>
</dbReference>
<evidence type="ECO:0000313" key="2">
    <source>
        <dbReference type="Proteomes" id="UP000265520"/>
    </source>
</evidence>